<keyword evidence="1" id="KW-1133">Transmembrane helix</keyword>
<feature type="transmembrane region" description="Helical" evidence="1">
    <location>
        <begin position="34"/>
        <end position="51"/>
    </location>
</feature>
<evidence type="ECO:0000313" key="3">
    <source>
        <dbReference type="Proteomes" id="UP000501690"/>
    </source>
</evidence>
<evidence type="ECO:0000313" key="2">
    <source>
        <dbReference type="EMBL" id="QCD78140.1"/>
    </source>
</evidence>
<organism evidence="2 3">
    <name type="scientific">Vigna unguiculata</name>
    <name type="common">Cowpea</name>
    <dbReference type="NCBI Taxonomy" id="3917"/>
    <lineage>
        <taxon>Eukaryota</taxon>
        <taxon>Viridiplantae</taxon>
        <taxon>Streptophyta</taxon>
        <taxon>Embryophyta</taxon>
        <taxon>Tracheophyta</taxon>
        <taxon>Spermatophyta</taxon>
        <taxon>Magnoliopsida</taxon>
        <taxon>eudicotyledons</taxon>
        <taxon>Gunneridae</taxon>
        <taxon>Pentapetalae</taxon>
        <taxon>rosids</taxon>
        <taxon>fabids</taxon>
        <taxon>Fabales</taxon>
        <taxon>Fabaceae</taxon>
        <taxon>Papilionoideae</taxon>
        <taxon>50 kb inversion clade</taxon>
        <taxon>NPAAA clade</taxon>
        <taxon>indigoferoid/millettioid clade</taxon>
        <taxon>Phaseoleae</taxon>
        <taxon>Vigna</taxon>
    </lineage>
</organism>
<dbReference type="EMBL" id="CP039345">
    <property type="protein sequence ID" value="QCD78140.1"/>
    <property type="molecule type" value="Genomic_DNA"/>
</dbReference>
<gene>
    <name evidence="2" type="ORF">DEO72_LG1g1770</name>
</gene>
<accession>A0A4D6KN90</accession>
<keyword evidence="3" id="KW-1185">Reference proteome</keyword>
<dbReference type="AlphaFoldDB" id="A0A4D6KN90"/>
<proteinExistence type="predicted"/>
<protein>
    <submittedName>
        <fullName evidence="2">Uncharacterized protein</fullName>
    </submittedName>
</protein>
<sequence length="141" mass="15980">MNSNKVYLVLMALQLTCIEIKYGVSNIDPFQPSTLLLFLFSMFSHVLASSADITKPVTIITFHASGITACQTLLWTLTAHLLCFSDINFLLLLLAIFFFFHSLTHLLLCFINYYITHHLHSTPPTALQMPNQQLQPHEAQV</sequence>
<keyword evidence="1" id="KW-0812">Transmembrane</keyword>
<name>A0A4D6KN90_VIGUN</name>
<feature type="transmembrane region" description="Helical" evidence="1">
    <location>
        <begin position="89"/>
        <end position="115"/>
    </location>
</feature>
<keyword evidence="1" id="KW-0472">Membrane</keyword>
<evidence type="ECO:0000256" key="1">
    <source>
        <dbReference type="SAM" id="Phobius"/>
    </source>
</evidence>
<feature type="transmembrane region" description="Helical" evidence="1">
    <location>
        <begin position="57"/>
        <end position="77"/>
    </location>
</feature>
<dbReference type="Proteomes" id="UP000501690">
    <property type="component" value="Linkage Group LG1"/>
</dbReference>
<reference evidence="2 3" key="1">
    <citation type="submission" date="2019-04" db="EMBL/GenBank/DDBJ databases">
        <title>An improved genome assembly and genetic linkage map for asparagus bean, Vigna unguiculata ssp. sesquipedialis.</title>
        <authorList>
            <person name="Xia Q."/>
            <person name="Zhang R."/>
            <person name="Dong Y."/>
        </authorList>
    </citation>
    <scope>NUCLEOTIDE SEQUENCE [LARGE SCALE GENOMIC DNA]</scope>
    <source>
        <tissue evidence="2">Leaf</tissue>
    </source>
</reference>